<name>A0A5C8K7S5_9BACT</name>
<dbReference type="Gene3D" id="2.60.40.4070">
    <property type="match status" value="1"/>
</dbReference>
<keyword evidence="1" id="KW-0732">Signal</keyword>
<keyword evidence="4" id="KW-1185">Reference proteome</keyword>
<dbReference type="AlphaFoldDB" id="A0A5C8K7S5"/>
<dbReference type="OrthoDB" id="9798386at2"/>
<sequence length="584" mass="62227">MKKLYTLLGAVCMLCCLFNVAFAQAPAVASAKWEFKTAETPANATGERLISQGEVTGVMTLHKMELFQSFTGVGGTQRYRQIGNSWPLNQTDIIKDTYVQFAVTPTANMALHINSLKYDIASMSTAHLRAKVLYSKDPKFETPHELADGTGAENNSIPSTFSSVDAEVDIIVNSGETFYLRFYPWVHNQTAAQTGKYISFSDVIISGTTMPAEDEDPGDEEPAGIKKVLYVTEIKVMHETATTVESDPIIRMLRADENIELTVKALTQAEANAADTEVDMAGFDAIVVQESMGGNRAILTPAGTLGLAKFTAPTLYNKTYALNGGRAFTTNTAGGGAEAAVEGTPVLAITVPAANQTNALFNGLTFTETGTAPMFKTGSLDNGGPAETGLKALNYSNATVLSATNTLLASVAGLAEEGTPVFLNDLPSGTMIGSEAIQTRMIMMGMNFGAISKDNGTNMTAENLTLWRNAVYSLAGLPVPTTAVDPAVVTSVRNNLATASFNLGQNYPNPFNGSTTIAYELKKSGFVALEVYDALGRKVATLANGNQAAGTYEVKLNKNLSNGMYFYKLSTDGSSLTRRMLVTQ</sequence>
<gene>
    <name evidence="3" type="ORF">FVR03_07360</name>
</gene>
<accession>A0A5C8K7S5</accession>
<evidence type="ECO:0000313" key="4">
    <source>
        <dbReference type="Proteomes" id="UP000321926"/>
    </source>
</evidence>
<evidence type="ECO:0000256" key="1">
    <source>
        <dbReference type="SAM" id="SignalP"/>
    </source>
</evidence>
<dbReference type="InterPro" id="IPR026444">
    <property type="entry name" value="Secre_tail"/>
</dbReference>
<protein>
    <submittedName>
        <fullName evidence="3">T9SS type A sorting domain-containing protein</fullName>
    </submittedName>
</protein>
<reference evidence="3 4" key="1">
    <citation type="submission" date="2019-08" db="EMBL/GenBank/DDBJ databases">
        <authorList>
            <person name="Shi S."/>
        </authorList>
    </citation>
    <scope>NUCLEOTIDE SEQUENCE [LARGE SCALE GENOMIC DNA]</scope>
    <source>
        <strain evidence="3 4">GY10130</strain>
    </source>
</reference>
<evidence type="ECO:0000313" key="3">
    <source>
        <dbReference type="EMBL" id="TXK48891.1"/>
    </source>
</evidence>
<evidence type="ECO:0000259" key="2">
    <source>
        <dbReference type="Pfam" id="PF18962"/>
    </source>
</evidence>
<dbReference type="NCBIfam" id="TIGR04183">
    <property type="entry name" value="Por_Secre_tail"/>
    <property type="match status" value="1"/>
</dbReference>
<dbReference type="Proteomes" id="UP000321926">
    <property type="component" value="Unassembled WGS sequence"/>
</dbReference>
<organism evidence="3 4">
    <name type="scientific">Pontibacter qinzhouensis</name>
    <dbReference type="NCBI Taxonomy" id="2603253"/>
    <lineage>
        <taxon>Bacteria</taxon>
        <taxon>Pseudomonadati</taxon>
        <taxon>Bacteroidota</taxon>
        <taxon>Cytophagia</taxon>
        <taxon>Cytophagales</taxon>
        <taxon>Hymenobacteraceae</taxon>
        <taxon>Pontibacter</taxon>
    </lineage>
</organism>
<proteinExistence type="predicted"/>
<comment type="caution">
    <text evidence="3">The sequence shown here is derived from an EMBL/GenBank/DDBJ whole genome shotgun (WGS) entry which is preliminary data.</text>
</comment>
<feature type="signal peptide" evidence="1">
    <location>
        <begin position="1"/>
        <end position="23"/>
    </location>
</feature>
<dbReference type="Pfam" id="PF18962">
    <property type="entry name" value="Por_Secre_tail"/>
    <property type="match status" value="1"/>
</dbReference>
<feature type="chain" id="PRO_5022894336" evidence="1">
    <location>
        <begin position="24"/>
        <end position="584"/>
    </location>
</feature>
<dbReference type="EMBL" id="VRTY01000021">
    <property type="protein sequence ID" value="TXK48891.1"/>
    <property type="molecule type" value="Genomic_DNA"/>
</dbReference>
<feature type="domain" description="Secretion system C-terminal sorting" evidence="2">
    <location>
        <begin position="507"/>
        <end position="581"/>
    </location>
</feature>